<protein>
    <submittedName>
        <fullName evidence="1">Uncharacterized protein</fullName>
    </submittedName>
</protein>
<accession>A0ABD0K615</accession>
<dbReference type="EMBL" id="JACVVK020000247">
    <property type="protein sequence ID" value="KAK7482303.1"/>
    <property type="molecule type" value="Genomic_DNA"/>
</dbReference>
<name>A0ABD0K615_9CAEN</name>
<dbReference type="AlphaFoldDB" id="A0ABD0K615"/>
<dbReference type="Proteomes" id="UP001519460">
    <property type="component" value="Unassembled WGS sequence"/>
</dbReference>
<evidence type="ECO:0000313" key="2">
    <source>
        <dbReference type="Proteomes" id="UP001519460"/>
    </source>
</evidence>
<keyword evidence="2" id="KW-1185">Reference proteome</keyword>
<gene>
    <name evidence="1" type="ORF">BaRGS_00026431</name>
</gene>
<reference evidence="1 2" key="1">
    <citation type="journal article" date="2023" name="Sci. Data">
        <title>Genome assembly of the Korean intertidal mud-creeper Batillaria attramentaria.</title>
        <authorList>
            <person name="Patra A.K."/>
            <person name="Ho P.T."/>
            <person name="Jun S."/>
            <person name="Lee S.J."/>
            <person name="Kim Y."/>
            <person name="Won Y.J."/>
        </authorList>
    </citation>
    <scope>NUCLEOTIDE SEQUENCE [LARGE SCALE GENOMIC DNA]</scope>
    <source>
        <strain evidence="1">Wonlab-2016</strain>
    </source>
</reference>
<comment type="caution">
    <text evidence="1">The sequence shown here is derived from an EMBL/GenBank/DDBJ whole genome shotgun (WGS) entry which is preliminary data.</text>
</comment>
<organism evidence="1 2">
    <name type="scientific">Batillaria attramentaria</name>
    <dbReference type="NCBI Taxonomy" id="370345"/>
    <lineage>
        <taxon>Eukaryota</taxon>
        <taxon>Metazoa</taxon>
        <taxon>Spiralia</taxon>
        <taxon>Lophotrochozoa</taxon>
        <taxon>Mollusca</taxon>
        <taxon>Gastropoda</taxon>
        <taxon>Caenogastropoda</taxon>
        <taxon>Sorbeoconcha</taxon>
        <taxon>Cerithioidea</taxon>
        <taxon>Batillariidae</taxon>
        <taxon>Batillaria</taxon>
    </lineage>
</organism>
<sequence>MASDPRTTSARKETQAKDDLIALQFTFILRHSFQYPAMYDKGSKLGVQSVLTCRPDRKKKHVGRRPSREKVELLSPIASAKAGLQSTMHEGIPTPNCAKLQN</sequence>
<proteinExistence type="predicted"/>
<evidence type="ECO:0000313" key="1">
    <source>
        <dbReference type="EMBL" id="KAK7482303.1"/>
    </source>
</evidence>